<name>A0A7R6PSS9_9GAMM</name>
<accession>A0A7R6PSS9</accession>
<dbReference type="AlphaFoldDB" id="A0A7R6PSS9"/>
<reference evidence="2 3" key="1">
    <citation type="journal article" date="2008" name="Int. J. Syst. Evol. Microbiol.">
        <title>Neptunomonas japonica sp. nov., an Osedax japonicus symbiont-like bacterium isolated from sediment adjacent to sperm whale carcasses off Kagoshima, Japan.</title>
        <authorList>
            <person name="Miyazaki M."/>
            <person name="Nogi Y."/>
            <person name="Fujiwara Y."/>
            <person name="Kawato M."/>
            <person name="Kubokawa K."/>
            <person name="Horikoshi K."/>
        </authorList>
    </citation>
    <scope>NUCLEOTIDE SEQUENCE [LARGE SCALE GENOMIC DNA]</scope>
    <source>
        <strain evidence="2 3">JAMM 1380</strain>
    </source>
</reference>
<proteinExistence type="predicted"/>
<dbReference type="Gene3D" id="2.60.40.1820">
    <property type="match status" value="1"/>
</dbReference>
<dbReference type="RefSeq" id="WP_201350345.1">
    <property type="nucleotide sequence ID" value="NZ_AP014546.1"/>
</dbReference>
<dbReference type="PROSITE" id="PS51257">
    <property type="entry name" value="PROKAR_LIPOPROTEIN"/>
    <property type="match status" value="1"/>
</dbReference>
<evidence type="ECO:0000313" key="3">
    <source>
        <dbReference type="Proteomes" id="UP000595332"/>
    </source>
</evidence>
<organism evidence="2 3">
    <name type="scientific">Neptunomonas japonica JAMM 1380</name>
    <dbReference type="NCBI Taxonomy" id="1441457"/>
    <lineage>
        <taxon>Bacteria</taxon>
        <taxon>Pseudomonadati</taxon>
        <taxon>Pseudomonadota</taxon>
        <taxon>Gammaproteobacteria</taxon>
        <taxon>Oceanospirillales</taxon>
        <taxon>Oceanospirillaceae</taxon>
        <taxon>Neptunomonas</taxon>
    </lineage>
</organism>
<dbReference type="EMBL" id="AP014546">
    <property type="protein sequence ID" value="BBB29750.1"/>
    <property type="molecule type" value="Genomic_DNA"/>
</dbReference>
<dbReference type="SMART" id="SM00769">
    <property type="entry name" value="WHy"/>
    <property type="match status" value="1"/>
</dbReference>
<dbReference type="InterPro" id="IPR004864">
    <property type="entry name" value="LEA_2"/>
</dbReference>
<dbReference type="Proteomes" id="UP000595332">
    <property type="component" value="Chromosome"/>
</dbReference>
<dbReference type="SUPFAM" id="SSF117070">
    <property type="entry name" value="LEA14-like"/>
    <property type="match status" value="1"/>
</dbReference>
<dbReference type="KEGG" id="njp:NEJAP_1800"/>
<sequence length="157" mass="17098">MRPLYSTFYLTIMLLLLQGCATLKPLDFEDPSVTVNSVKIVPSEGIAPKFEISLHVVNPNSIALPLRGVAYTVNIEGKQILNGVSNKMPKIAAYADGDITLSATANLINSVRLLASLMQKNQDQVAYEMNAKLDLGTFTPDIHVKEAGEISLKPNKQ</sequence>
<dbReference type="Pfam" id="PF03168">
    <property type="entry name" value="LEA_2"/>
    <property type="match status" value="1"/>
</dbReference>
<protein>
    <recommendedName>
        <fullName evidence="1">Water stress and hypersensitive response domain-containing protein</fullName>
    </recommendedName>
</protein>
<keyword evidence="3" id="KW-1185">Reference proteome</keyword>
<evidence type="ECO:0000313" key="2">
    <source>
        <dbReference type="EMBL" id="BBB29750.1"/>
    </source>
</evidence>
<gene>
    <name evidence="2" type="ORF">NEJAP_1800</name>
</gene>
<feature type="domain" description="Water stress and hypersensitive response" evidence="1">
    <location>
        <begin position="33"/>
        <end position="153"/>
    </location>
</feature>
<dbReference type="InterPro" id="IPR013990">
    <property type="entry name" value="WHy-dom"/>
</dbReference>
<evidence type="ECO:0000259" key="1">
    <source>
        <dbReference type="SMART" id="SM00769"/>
    </source>
</evidence>
<dbReference type="GO" id="GO:0009269">
    <property type="term" value="P:response to desiccation"/>
    <property type="evidence" value="ECO:0007669"/>
    <property type="project" value="InterPro"/>
</dbReference>